<dbReference type="HOGENOM" id="CLU_033073_0_0_1"/>
<feature type="compositionally biased region" description="Basic and acidic residues" evidence="1">
    <location>
        <begin position="130"/>
        <end position="145"/>
    </location>
</feature>
<feature type="compositionally biased region" description="Polar residues" evidence="1">
    <location>
        <begin position="235"/>
        <end position="254"/>
    </location>
</feature>
<feature type="compositionally biased region" description="Basic and acidic residues" evidence="1">
    <location>
        <begin position="68"/>
        <end position="87"/>
    </location>
</feature>
<gene>
    <name evidence="2" type="ORF">PDE_05033</name>
</gene>
<dbReference type="STRING" id="933388.S8AV41"/>
<dbReference type="PhylomeDB" id="S8AV41"/>
<sequence length="329" mass="35784">MQSVTMQFSPVKEGRRILGDRDSNACLSPAHHSKSALTGFSTPVKRTLFTNTSPKKLLPSPIFAGQKRSREQLDQGEGHAPCERRVEGPASTPKNESPRPDVESNTVGLTSQPIRDESQESNVSTTSRSESPKADLETRSIPEDPDARKIFIQQAAPSTFQKAALLRIKLQSAMRNATENQIDRRVSDLEEHSRKVPRISLSTLPSSSPATVFRSTFTPSQLRTPRIGADPRGHPSSTPCQQTPDLPQQPSSVIQKPEHAKQGDRTPPRGLGSPMQLSSPPATVMRYTRTRETADPGNAEEGTACPDPPSPSQRGDAVDGLLKLMSTSD</sequence>
<feature type="region of interest" description="Disordered" evidence="1">
    <location>
        <begin position="200"/>
        <end position="329"/>
    </location>
</feature>
<feature type="compositionally biased region" description="Polar residues" evidence="1">
    <location>
        <begin position="103"/>
        <end position="113"/>
    </location>
</feature>
<protein>
    <submittedName>
        <fullName evidence="2">Uncharacterized protein</fullName>
    </submittedName>
</protein>
<feature type="compositionally biased region" description="Basic and acidic residues" evidence="1">
    <location>
        <begin position="12"/>
        <end position="23"/>
    </location>
</feature>
<feature type="compositionally biased region" description="Polar residues" evidence="1">
    <location>
        <begin position="213"/>
        <end position="223"/>
    </location>
</feature>
<organism evidence="2 3">
    <name type="scientific">Penicillium oxalicum (strain 114-2 / CGMCC 5302)</name>
    <name type="common">Penicillium decumbens</name>
    <dbReference type="NCBI Taxonomy" id="933388"/>
    <lineage>
        <taxon>Eukaryota</taxon>
        <taxon>Fungi</taxon>
        <taxon>Dikarya</taxon>
        <taxon>Ascomycota</taxon>
        <taxon>Pezizomycotina</taxon>
        <taxon>Eurotiomycetes</taxon>
        <taxon>Eurotiomycetidae</taxon>
        <taxon>Eurotiales</taxon>
        <taxon>Aspergillaceae</taxon>
        <taxon>Penicillium</taxon>
    </lineage>
</organism>
<dbReference type="Proteomes" id="UP000019376">
    <property type="component" value="Unassembled WGS sequence"/>
</dbReference>
<reference evidence="2 3" key="1">
    <citation type="journal article" date="2013" name="PLoS ONE">
        <title>Genomic and secretomic analyses reveal unique features of the lignocellulolytic enzyme system of Penicillium decumbens.</title>
        <authorList>
            <person name="Liu G."/>
            <person name="Zhang L."/>
            <person name="Wei X."/>
            <person name="Zou G."/>
            <person name="Qin Y."/>
            <person name="Ma L."/>
            <person name="Li J."/>
            <person name="Zheng H."/>
            <person name="Wang S."/>
            <person name="Wang C."/>
            <person name="Xun L."/>
            <person name="Zhao G.-P."/>
            <person name="Zhou Z."/>
            <person name="Qu Y."/>
        </authorList>
    </citation>
    <scope>NUCLEOTIDE SEQUENCE [LARGE SCALE GENOMIC DNA]</scope>
    <source>
        <strain evidence="3">114-2 / CGMCC 5302</strain>
    </source>
</reference>
<evidence type="ECO:0000313" key="3">
    <source>
        <dbReference type="Proteomes" id="UP000019376"/>
    </source>
</evidence>
<keyword evidence="3" id="KW-1185">Reference proteome</keyword>
<dbReference type="eggNOG" id="ENOG502RNSD">
    <property type="taxonomic scope" value="Eukaryota"/>
</dbReference>
<feature type="compositionally biased region" description="Low complexity" evidence="1">
    <location>
        <begin position="200"/>
        <end position="211"/>
    </location>
</feature>
<feature type="region of interest" description="Disordered" evidence="1">
    <location>
        <begin position="1"/>
        <end position="145"/>
    </location>
</feature>
<evidence type="ECO:0000313" key="2">
    <source>
        <dbReference type="EMBL" id="EPS30083.1"/>
    </source>
</evidence>
<dbReference type="EMBL" id="KB644412">
    <property type="protein sequence ID" value="EPS30083.1"/>
    <property type="molecule type" value="Genomic_DNA"/>
</dbReference>
<name>S8AV41_PENO1</name>
<proteinExistence type="predicted"/>
<feature type="compositionally biased region" description="Basic and acidic residues" evidence="1">
    <location>
        <begin position="256"/>
        <end position="267"/>
    </location>
</feature>
<evidence type="ECO:0000256" key="1">
    <source>
        <dbReference type="SAM" id="MobiDB-lite"/>
    </source>
</evidence>
<dbReference type="OrthoDB" id="5345625at2759"/>
<accession>S8AV41</accession>
<feature type="compositionally biased region" description="Polar residues" evidence="1">
    <location>
        <begin position="120"/>
        <end position="129"/>
    </location>
</feature>
<dbReference type="AlphaFoldDB" id="S8AV41"/>